<dbReference type="RefSeq" id="WP_012414945.1">
    <property type="nucleotide sequence ID" value="NC_010644.1"/>
</dbReference>
<dbReference type="PANTHER" id="PTHR43798:SF33">
    <property type="entry name" value="HYDROLASE, PUTATIVE (AFU_ORTHOLOGUE AFUA_2G14860)-RELATED"/>
    <property type="match status" value="1"/>
</dbReference>
<reference evidence="2 3" key="1">
    <citation type="journal article" date="2009" name="Appl. Environ. Microbiol.">
        <title>Genomic analysis of 'Elusimicrobium minutum,' the first cultivated representative of the phylum 'Elusimicrobia' (formerly termite group 1).</title>
        <authorList>
            <person name="Herlemann D.P.R."/>
            <person name="Geissinger O."/>
            <person name="Ikeda-Ohtsubo W."/>
            <person name="Kunin V."/>
            <person name="Sun H."/>
            <person name="Lapidus A."/>
            <person name="Hugenholtz P."/>
            <person name="Brune A."/>
        </authorList>
    </citation>
    <scope>NUCLEOTIDE SEQUENCE [LARGE SCALE GENOMIC DNA]</scope>
    <source>
        <strain evidence="2 3">Pei191</strain>
    </source>
</reference>
<dbReference type="InterPro" id="IPR050266">
    <property type="entry name" value="AB_hydrolase_sf"/>
</dbReference>
<keyword evidence="2" id="KW-0012">Acyltransferase</keyword>
<proteinExistence type="predicted"/>
<dbReference type="GO" id="GO:0016787">
    <property type="term" value="F:hydrolase activity"/>
    <property type="evidence" value="ECO:0007669"/>
    <property type="project" value="UniProtKB-KW"/>
</dbReference>
<evidence type="ECO:0000313" key="2">
    <source>
        <dbReference type="EMBL" id="ACC98330.1"/>
    </source>
</evidence>
<evidence type="ECO:0000259" key="1">
    <source>
        <dbReference type="Pfam" id="PF00561"/>
    </source>
</evidence>
<feature type="domain" description="AB hydrolase-1" evidence="1">
    <location>
        <begin position="46"/>
        <end position="200"/>
    </location>
</feature>
<dbReference type="InterPro" id="IPR000073">
    <property type="entry name" value="AB_hydrolase_1"/>
</dbReference>
<dbReference type="OrthoDB" id="9796770at2"/>
<keyword evidence="3" id="KW-1185">Reference proteome</keyword>
<dbReference type="GO" id="GO:0016020">
    <property type="term" value="C:membrane"/>
    <property type="evidence" value="ECO:0007669"/>
    <property type="project" value="TreeGrafter"/>
</dbReference>
<dbReference type="InterPro" id="IPR029058">
    <property type="entry name" value="AB_hydrolase_fold"/>
</dbReference>
<keyword evidence="2" id="KW-0378">Hydrolase</keyword>
<dbReference type="Proteomes" id="UP000001029">
    <property type="component" value="Chromosome"/>
</dbReference>
<dbReference type="GO" id="GO:0016746">
    <property type="term" value="F:acyltransferase activity"/>
    <property type="evidence" value="ECO:0007669"/>
    <property type="project" value="UniProtKB-KW"/>
</dbReference>
<dbReference type="Pfam" id="PF00561">
    <property type="entry name" value="Abhydrolase_1"/>
    <property type="match status" value="1"/>
</dbReference>
<dbReference type="AlphaFoldDB" id="B2KCT4"/>
<gene>
    <name evidence="2" type="ordered locus">Emin_0775</name>
</gene>
<dbReference type="EMBL" id="CP001055">
    <property type="protein sequence ID" value="ACC98330.1"/>
    <property type="molecule type" value="Genomic_DNA"/>
</dbReference>
<name>B2KCT4_ELUMP</name>
<accession>B2KCT4</accession>
<evidence type="ECO:0000313" key="3">
    <source>
        <dbReference type="Proteomes" id="UP000001029"/>
    </source>
</evidence>
<dbReference type="KEGG" id="emi:Emin_0775"/>
<dbReference type="PANTHER" id="PTHR43798">
    <property type="entry name" value="MONOACYLGLYCEROL LIPASE"/>
    <property type="match status" value="1"/>
</dbReference>
<dbReference type="SUPFAM" id="SSF53474">
    <property type="entry name" value="alpha/beta-Hydrolases"/>
    <property type="match status" value="1"/>
</dbReference>
<dbReference type="HOGENOM" id="CLU_1068947_0_0_0"/>
<keyword evidence="2" id="KW-0808">Transferase</keyword>
<dbReference type="Gene3D" id="3.40.50.1820">
    <property type="entry name" value="alpha/beta hydrolase"/>
    <property type="match status" value="1"/>
</dbReference>
<protein>
    <submittedName>
        <fullName evidence="2">Putative hydrolase or acyltransferase</fullName>
    </submittedName>
</protein>
<organism evidence="2 3">
    <name type="scientific">Elusimicrobium minutum (strain Pei191)</name>
    <dbReference type="NCBI Taxonomy" id="445932"/>
    <lineage>
        <taxon>Bacteria</taxon>
        <taxon>Pseudomonadati</taxon>
        <taxon>Elusimicrobiota</taxon>
        <taxon>Elusimicrobia</taxon>
        <taxon>Elusimicrobiales</taxon>
        <taxon>Elusimicrobiaceae</taxon>
        <taxon>Elusimicrobium</taxon>
    </lineage>
</organism>
<sequence>MIRYYGKKPYKAVVVHGGPGALGSLGAFAGKLSSYFGVAEPIQTKYSINELIEELHGHITCLKEKEITLLGHSWGALLCVLYAAKYSQKLRRVILVSSASFEERFSSLAEKTRRARLTDKEYQTSQEILARGDAEKINKFFDKTDNYDAFEEESALIKFDLKMLNEIWNEASGLRNQNKFISSLKKIKCPITVIHGEYDPHPYLGVVKPLEENGVKFDKYILPKCGHYPYRERFACDVFYQILKKII</sequence>
<dbReference type="STRING" id="445932.Emin_0775"/>